<feature type="non-terminal residue" evidence="1">
    <location>
        <position position="85"/>
    </location>
</feature>
<name>A0ACA9LNN3_9GLOM</name>
<organism evidence="1 2">
    <name type="scientific">Racocetra persica</name>
    <dbReference type="NCBI Taxonomy" id="160502"/>
    <lineage>
        <taxon>Eukaryota</taxon>
        <taxon>Fungi</taxon>
        <taxon>Fungi incertae sedis</taxon>
        <taxon>Mucoromycota</taxon>
        <taxon>Glomeromycotina</taxon>
        <taxon>Glomeromycetes</taxon>
        <taxon>Diversisporales</taxon>
        <taxon>Gigasporaceae</taxon>
        <taxon>Racocetra</taxon>
    </lineage>
</organism>
<accession>A0ACA9LNN3</accession>
<protein>
    <submittedName>
        <fullName evidence="1">27412_t:CDS:1</fullName>
    </submittedName>
</protein>
<reference evidence="1" key="1">
    <citation type="submission" date="2021-06" db="EMBL/GenBank/DDBJ databases">
        <authorList>
            <person name="Kallberg Y."/>
            <person name="Tangrot J."/>
            <person name="Rosling A."/>
        </authorList>
    </citation>
    <scope>NUCLEOTIDE SEQUENCE</scope>
    <source>
        <strain evidence="1">MA461A</strain>
    </source>
</reference>
<gene>
    <name evidence="1" type="ORF">RPERSI_LOCUS3521</name>
</gene>
<keyword evidence="2" id="KW-1185">Reference proteome</keyword>
<sequence length="85" mass="9419">MPAYCNQFPLQNAFALTVHKTQGLTIFNVSVSIDKQMFAYGQAYVALSRAPSWNSLDITAFDPNSVKTDLAVIAKYNCLTSMHNN</sequence>
<dbReference type="Proteomes" id="UP000789920">
    <property type="component" value="Unassembled WGS sequence"/>
</dbReference>
<comment type="caution">
    <text evidence="1">The sequence shown here is derived from an EMBL/GenBank/DDBJ whole genome shotgun (WGS) entry which is preliminary data.</text>
</comment>
<dbReference type="EMBL" id="CAJVQC010004413">
    <property type="protein sequence ID" value="CAG8540265.1"/>
    <property type="molecule type" value="Genomic_DNA"/>
</dbReference>
<evidence type="ECO:0000313" key="2">
    <source>
        <dbReference type="Proteomes" id="UP000789920"/>
    </source>
</evidence>
<proteinExistence type="predicted"/>
<evidence type="ECO:0000313" key="1">
    <source>
        <dbReference type="EMBL" id="CAG8540265.1"/>
    </source>
</evidence>